<evidence type="ECO:0000313" key="17">
    <source>
        <dbReference type="Proteomes" id="UP000046395"/>
    </source>
</evidence>
<evidence type="ECO:0000256" key="12">
    <source>
        <dbReference type="ARBA" id="ARBA00023136"/>
    </source>
</evidence>
<comment type="subunit">
    <text evidence="15">Interacts with RSC1A1.</text>
</comment>
<evidence type="ECO:0000256" key="9">
    <source>
        <dbReference type="ARBA" id="ARBA00022679"/>
    </source>
</evidence>
<evidence type="ECO:0000256" key="10">
    <source>
        <dbReference type="ARBA" id="ARBA00022946"/>
    </source>
</evidence>
<evidence type="ECO:0000256" key="15">
    <source>
        <dbReference type="ARBA" id="ARBA00063146"/>
    </source>
</evidence>
<dbReference type="GO" id="GO:0005886">
    <property type="term" value="C:plasma membrane"/>
    <property type="evidence" value="ECO:0007669"/>
    <property type="project" value="UniProtKB-SubCell"/>
</dbReference>
<dbReference type="PANTHER" id="PTHR17490">
    <property type="entry name" value="SUA5"/>
    <property type="match status" value="1"/>
</dbReference>
<dbReference type="InterPro" id="IPR006070">
    <property type="entry name" value="Sua5-like_dom"/>
</dbReference>
<reference evidence="18" key="1">
    <citation type="submission" date="2019-12" db="UniProtKB">
        <authorList>
            <consortium name="WormBaseParasite"/>
        </authorList>
    </citation>
    <scope>IDENTIFICATION</scope>
</reference>
<dbReference type="Pfam" id="PF01300">
    <property type="entry name" value="Sua5_yciO_yrdC"/>
    <property type="match status" value="1"/>
</dbReference>
<comment type="subcellular location">
    <subcellularLocation>
        <location evidence="2">Cell membrane</location>
        <topology evidence="2">Peripheral membrane protein</topology>
    </subcellularLocation>
    <subcellularLocation>
        <location evidence="3">Cytoplasm</location>
    </subcellularLocation>
    <subcellularLocation>
        <location evidence="1">Mitochondrion</location>
    </subcellularLocation>
</comment>
<dbReference type="GO" id="GO:0000049">
    <property type="term" value="F:tRNA binding"/>
    <property type="evidence" value="ECO:0007669"/>
    <property type="project" value="TreeGrafter"/>
</dbReference>
<dbReference type="Proteomes" id="UP000046395">
    <property type="component" value="Unassembled WGS sequence"/>
</dbReference>
<protein>
    <recommendedName>
        <fullName evidence="6">Threonylcarbamoyl-AMP synthase</fullName>
        <ecNumber evidence="5">2.7.7.87</ecNumber>
    </recommendedName>
</protein>
<sequence>MSQFTPKVSRLVMPLSNMAECIAQTVRCLMDGGVVALPTDTIYGIAATLEHANKLYKVKSRATSKPVAICLSSVNEIEKYAVVTVPSSLLNALLPGPYTLLFERSNKLPDMVNPGAHLVGIRVVPNSFLTEVCCQIEQPLALTSANASNSRNSLAVSDFGDLFPYLSLVVDGGTIQSDLPRHLSGSTVVDLSIVGHYKIVREGRGLARGLAHLTHPDYNLSLLH</sequence>
<dbReference type="STRING" id="70415.A0A5S6QJD9"/>
<keyword evidence="10" id="KW-0809">Transit peptide</keyword>
<evidence type="ECO:0000256" key="13">
    <source>
        <dbReference type="ARBA" id="ARBA00048366"/>
    </source>
</evidence>
<dbReference type="AlphaFoldDB" id="A0A5S6QJD9"/>
<proteinExistence type="inferred from homology"/>
<dbReference type="GO" id="GO:0005739">
    <property type="term" value="C:mitochondrion"/>
    <property type="evidence" value="ECO:0007669"/>
    <property type="project" value="UniProtKB-SubCell"/>
</dbReference>
<evidence type="ECO:0000256" key="3">
    <source>
        <dbReference type="ARBA" id="ARBA00004496"/>
    </source>
</evidence>
<evidence type="ECO:0000256" key="1">
    <source>
        <dbReference type="ARBA" id="ARBA00004173"/>
    </source>
</evidence>
<evidence type="ECO:0000313" key="18">
    <source>
        <dbReference type="WBParaSite" id="TMUE_2000007318.1"/>
    </source>
</evidence>
<accession>A0A5S6QJD9</accession>
<dbReference type="GO" id="GO:0006450">
    <property type="term" value="P:regulation of translational fidelity"/>
    <property type="evidence" value="ECO:0007669"/>
    <property type="project" value="TreeGrafter"/>
</dbReference>
<evidence type="ECO:0000256" key="8">
    <source>
        <dbReference type="ARBA" id="ARBA00022490"/>
    </source>
</evidence>
<dbReference type="PANTHER" id="PTHR17490:SF10">
    <property type="entry name" value="THREONYLCARBAMOYL-AMP SYNTHASE"/>
    <property type="match status" value="1"/>
</dbReference>
<comment type="function">
    <text evidence="14">Cytoplasmic and mitochondrial threonylcarbamoyl-AMP synthase required for the formation of a threonylcarbamoyl group on adenosine at position 37 (t(6)A37) in tRNAs that read codons beginning with adenine. Catalyzes the conversion of L-threonine, HCO(3)(-)/CO(2) and ATP to give threonylcarbamoyl-AMP (TC-AMP) as the acyladenylate intermediate, with the release of diphosphate. Participates in t(6)A37 formation in cytoplasmic and mitochondrial tRNAs. May regulate the activity of some transporters.</text>
</comment>
<dbReference type="InterPro" id="IPR017945">
    <property type="entry name" value="DHBP_synth_RibB-like_a/b_dom"/>
</dbReference>
<keyword evidence="11" id="KW-0496">Mitochondrion</keyword>
<feature type="domain" description="YrdC-like" evidence="16">
    <location>
        <begin position="19"/>
        <end position="205"/>
    </location>
</feature>
<name>A0A5S6QJD9_TRIMR</name>
<dbReference type="FunFam" id="3.90.870.10:FF:000007">
    <property type="entry name" value="YrdC N6-threonylcarbamoyltransferase domain containing"/>
    <property type="match status" value="1"/>
</dbReference>
<keyword evidence="17" id="KW-1185">Reference proteome</keyword>
<dbReference type="InterPro" id="IPR050156">
    <property type="entry name" value="TC-AMP_synthase_SUA5"/>
</dbReference>
<comment type="catalytic activity">
    <reaction evidence="13">
        <text>L-threonine + hydrogencarbonate + ATP = L-threonylcarbamoyladenylate + diphosphate + H2O</text>
        <dbReference type="Rhea" id="RHEA:36407"/>
        <dbReference type="ChEBI" id="CHEBI:15377"/>
        <dbReference type="ChEBI" id="CHEBI:17544"/>
        <dbReference type="ChEBI" id="CHEBI:30616"/>
        <dbReference type="ChEBI" id="CHEBI:33019"/>
        <dbReference type="ChEBI" id="CHEBI:57926"/>
        <dbReference type="ChEBI" id="CHEBI:73682"/>
        <dbReference type="EC" id="2.7.7.87"/>
    </reaction>
</comment>
<organism evidence="17 18">
    <name type="scientific">Trichuris muris</name>
    <name type="common">Mouse whipworm</name>
    <dbReference type="NCBI Taxonomy" id="70415"/>
    <lineage>
        <taxon>Eukaryota</taxon>
        <taxon>Metazoa</taxon>
        <taxon>Ecdysozoa</taxon>
        <taxon>Nematoda</taxon>
        <taxon>Enoplea</taxon>
        <taxon>Dorylaimia</taxon>
        <taxon>Trichinellida</taxon>
        <taxon>Trichuridae</taxon>
        <taxon>Trichuris</taxon>
    </lineage>
</organism>
<dbReference type="GO" id="GO:0061710">
    <property type="term" value="F:L-threonylcarbamoyladenylate synthase"/>
    <property type="evidence" value="ECO:0007669"/>
    <property type="project" value="UniProtKB-EC"/>
</dbReference>
<dbReference type="Gene3D" id="3.90.870.10">
    <property type="entry name" value="DHBP synthase"/>
    <property type="match status" value="1"/>
</dbReference>
<dbReference type="SUPFAM" id="SSF55821">
    <property type="entry name" value="YrdC/RibB"/>
    <property type="match status" value="1"/>
</dbReference>
<keyword evidence="9" id="KW-0808">Transferase</keyword>
<evidence type="ECO:0000256" key="2">
    <source>
        <dbReference type="ARBA" id="ARBA00004202"/>
    </source>
</evidence>
<evidence type="ECO:0000256" key="11">
    <source>
        <dbReference type="ARBA" id="ARBA00023128"/>
    </source>
</evidence>
<keyword evidence="8" id="KW-0963">Cytoplasm</keyword>
<evidence type="ECO:0000256" key="4">
    <source>
        <dbReference type="ARBA" id="ARBA00007663"/>
    </source>
</evidence>
<evidence type="ECO:0000256" key="6">
    <source>
        <dbReference type="ARBA" id="ARBA00015492"/>
    </source>
</evidence>
<dbReference type="EC" id="2.7.7.87" evidence="5"/>
<comment type="similarity">
    <text evidence="4">Belongs to the SUA5 family.</text>
</comment>
<dbReference type="WBParaSite" id="TMUE_2000007318.1">
    <property type="protein sequence ID" value="TMUE_2000007318.1"/>
    <property type="gene ID" value="WBGene00288259"/>
</dbReference>
<dbReference type="PROSITE" id="PS51163">
    <property type="entry name" value="YRDC"/>
    <property type="match status" value="1"/>
</dbReference>
<keyword evidence="7" id="KW-1003">Cell membrane</keyword>
<keyword evidence="12" id="KW-0472">Membrane</keyword>
<dbReference type="GO" id="GO:0003725">
    <property type="term" value="F:double-stranded RNA binding"/>
    <property type="evidence" value="ECO:0007669"/>
    <property type="project" value="InterPro"/>
</dbReference>
<evidence type="ECO:0000259" key="16">
    <source>
        <dbReference type="PROSITE" id="PS51163"/>
    </source>
</evidence>
<evidence type="ECO:0000256" key="7">
    <source>
        <dbReference type="ARBA" id="ARBA00022475"/>
    </source>
</evidence>
<evidence type="ECO:0000256" key="5">
    <source>
        <dbReference type="ARBA" id="ARBA00012584"/>
    </source>
</evidence>
<evidence type="ECO:0000256" key="14">
    <source>
        <dbReference type="ARBA" id="ARBA00058524"/>
    </source>
</evidence>